<name>A0ACB9LJP8_9MYRT</name>
<comment type="caution">
    <text evidence="1">The sequence shown here is derived from an EMBL/GenBank/DDBJ whole genome shotgun (WGS) entry which is preliminary data.</text>
</comment>
<accession>A0ACB9LJP8</accession>
<dbReference type="Proteomes" id="UP001057402">
    <property type="component" value="Chromosome 11"/>
</dbReference>
<evidence type="ECO:0000313" key="1">
    <source>
        <dbReference type="EMBL" id="KAI4311354.1"/>
    </source>
</evidence>
<keyword evidence="2" id="KW-1185">Reference proteome</keyword>
<sequence>MVSFDRDAFVEELLEISSAAGVGLDHFPYADSDVLVDDDGGRSSSMEEELEWISNKDAFPALETFLDVPPAQDEPRAIFEHGSPVSVLENSSLASSGDSGSYVYNGRGSVSVPVKARSKFARKRRRDGFREVPSSQAWEGAKVQRSEPVKAGKVGQKCLHCGVEKTPQWRAGPRGPKTLCNACGVRYKSGRLVPEYRPASSPTFSSELHSNSHRKIMEMRKVKGV</sequence>
<evidence type="ECO:0000313" key="2">
    <source>
        <dbReference type="Proteomes" id="UP001057402"/>
    </source>
</evidence>
<gene>
    <name evidence="1" type="ORF">MLD38_036258</name>
</gene>
<protein>
    <submittedName>
        <fullName evidence="1">Uncharacterized protein</fullName>
    </submittedName>
</protein>
<dbReference type="EMBL" id="CM042890">
    <property type="protein sequence ID" value="KAI4311354.1"/>
    <property type="molecule type" value="Genomic_DNA"/>
</dbReference>
<proteinExistence type="predicted"/>
<reference evidence="2" key="1">
    <citation type="journal article" date="2023" name="Front. Plant Sci.">
        <title>Chromosomal-level genome assembly of Melastoma candidum provides insights into trichome evolution.</title>
        <authorList>
            <person name="Zhong Y."/>
            <person name="Wu W."/>
            <person name="Sun C."/>
            <person name="Zou P."/>
            <person name="Liu Y."/>
            <person name="Dai S."/>
            <person name="Zhou R."/>
        </authorList>
    </citation>
    <scope>NUCLEOTIDE SEQUENCE [LARGE SCALE GENOMIC DNA]</scope>
</reference>
<organism evidence="1 2">
    <name type="scientific">Melastoma candidum</name>
    <dbReference type="NCBI Taxonomy" id="119954"/>
    <lineage>
        <taxon>Eukaryota</taxon>
        <taxon>Viridiplantae</taxon>
        <taxon>Streptophyta</taxon>
        <taxon>Embryophyta</taxon>
        <taxon>Tracheophyta</taxon>
        <taxon>Spermatophyta</taxon>
        <taxon>Magnoliopsida</taxon>
        <taxon>eudicotyledons</taxon>
        <taxon>Gunneridae</taxon>
        <taxon>Pentapetalae</taxon>
        <taxon>rosids</taxon>
        <taxon>malvids</taxon>
        <taxon>Myrtales</taxon>
        <taxon>Melastomataceae</taxon>
        <taxon>Melastomatoideae</taxon>
        <taxon>Melastomateae</taxon>
        <taxon>Melastoma</taxon>
    </lineage>
</organism>